<dbReference type="PROSITE" id="PS00028">
    <property type="entry name" value="ZINC_FINGER_C2H2_1"/>
    <property type="match status" value="1"/>
</dbReference>
<evidence type="ECO:0000256" key="4">
    <source>
        <dbReference type="ARBA" id="ARBA00022771"/>
    </source>
</evidence>
<keyword evidence="2" id="KW-0479">Metal-binding</keyword>
<sequence length="314" mass="36302">MSNKYHEPSSIEKSNLLKKYNSSNLNLNLNLSITSTSSSLDNQQSLSSQLHSFNSFALPPISSFDNLVRAAERQYNSSTINNNNINININNVNSNSNSNLSNINPLLRREPLHKEIILKKNENANGAKKITGNKINKPRRKKQCPMCLNYYANLSTHKSTHLTPEDRPHRCTICNRGFARNNDLIRHQKRHWKENNQIDLNMSEHDKLMTLHKIKGTFKCPFNSTLIQLDMEMYPYKSRPLMFETSNCHQTGIFSRCDTYKNHLRALHFEYPPGTKKKDRNSTPGRCRNCGAKFNNADEWLNNHVGENCGYFYH</sequence>
<dbReference type="InterPro" id="IPR036236">
    <property type="entry name" value="Znf_C2H2_sf"/>
</dbReference>
<feature type="domain" description="C2H2-type" evidence="8">
    <location>
        <begin position="169"/>
        <end position="196"/>
    </location>
</feature>
<dbReference type="GO" id="GO:0000981">
    <property type="term" value="F:DNA-binding transcription factor activity, RNA polymerase II-specific"/>
    <property type="evidence" value="ECO:0007669"/>
    <property type="project" value="TreeGrafter"/>
</dbReference>
<organism evidence="9 10">
    <name type="scientific">Arxiozyma heterogenica</name>
    <dbReference type="NCBI Taxonomy" id="278026"/>
    <lineage>
        <taxon>Eukaryota</taxon>
        <taxon>Fungi</taxon>
        <taxon>Dikarya</taxon>
        <taxon>Ascomycota</taxon>
        <taxon>Saccharomycotina</taxon>
        <taxon>Saccharomycetes</taxon>
        <taxon>Saccharomycetales</taxon>
        <taxon>Saccharomycetaceae</taxon>
        <taxon>Arxiozyma</taxon>
    </lineage>
</organism>
<dbReference type="SMART" id="SM00355">
    <property type="entry name" value="ZnF_C2H2"/>
    <property type="match status" value="2"/>
</dbReference>
<dbReference type="PROSITE" id="PS50157">
    <property type="entry name" value="ZINC_FINGER_C2H2_2"/>
    <property type="match status" value="1"/>
</dbReference>
<evidence type="ECO:0000256" key="3">
    <source>
        <dbReference type="ARBA" id="ARBA00022737"/>
    </source>
</evidence>
<gene>
    <name evidence="9" type="ORF">RI543_002146</name>
</gene>
<keyword evidence="10" id="KW-1185">Reference proteome</keyword>
<dbReference type="Proteomes" id="UP001306508">
    <property type="component" value="Unassembled WGS sequence"/>
</dbReference>
<dbReference type="PANTHER" id="PTHR24388:SF54">
    <property type="entry name" value="PROTEIN ESCARGOT"/>
    <property type="match status" value="1"/>
</dbReference>
<evidence type="ECO:0000256" key="7">
    <source>
        <dbReference type="PROSITE-ProRule" id="PRU00042"/>
    </source>
</evidence>
<dbReference type="GO" id="GO:0000978">
    <property type="term" value="F:RNA polymerase II cis-regulatory region sequence-specific DNA binding"/>
    <property type="evidence" value="ECO:0007669"/>
    <property type="project" value="TreeGrafter"/>
</dbReference>
<evidence type="ECO:0000256" key="1">
    <source>
        <dbReference type="ARBA" id="ARBA00004123"/>
    </source>
</evidence>
<accession>A0AAN8A913</accession>
<keyword evidence="3" id="KW-0677">Repeat</keyword>
<comment type="caution">
    <text evidence="9">The sequence shown here is derived from an EMBL/GenBank/DDBJ whole genome shotgun (WGS) entry which is preliminary data.</text>
</comment>
<comment type="subcellular location">
    <subcellularLocation>
        <location evidence="1">Nucleus</location>
    </subcellularLocation>
</comment>
<keyword evidence="6" id="KW-0539">Nucleus</keyword>
<dbReference type="InterPro" id="IPR013087">
    <property type="entry name" value="Znf_C2H2_type"/>
</dbReference>
<dbReference type="Gene3D" id="3.30.160.60">
    <property type="entry name" value="Classic Zinc Finger"/>
    <property type="match status" value="1"/>
</dbReference>
<dbReference type="PANTHER" id="PTHR24388">
    <property type="entry name" value="ZINC FINGER PROTEIN"/>
    <property type="match status" value="1"/>
</dbReference>
<evidence type="ECO:0000313" key="9">
    <source>
        <dbReference type="EMBL" id="KAK5780390.1"/>
    </source>
</evidence>
<reference evidence="10" key="1">
    <citation type="submission" date="2023-07" db="EMBL/GenBank/DDBJ databases">
        <title>A draft genome of Kazachstania heterogenica Y-27499.</title>
        <authorList>
            <person name="Donic C."/>
            <person name="Kralova J.S."/>
            <person name="Fidel L."/>
            <person name="Ben-Dor S."/>
            <person name="Jung S."/>
        </authorList>
    </citation>
    <scope>NUCLEOTIDE SEQUENCE [LARGE SCALE GENOMIC DNA]</scope>
    <source>
        <strain evidence="10">Y27499</strain>
    </source>
</reference>
<dbReference type="EMBL" id="JAWIZZ010000041">
    <property type="protein sequence ID" value="KAK5780390.1"/>
    <property type="molecule type" value="Genomic_DNA"/>
</dbReference>
<dbReference type="AlphaFoldDB" id="A0AAN8A913"/>
<protein>
    <recommendedName>
        <fullName evidence="8">C2H2-type domain-containing protein</fullName>
    </recommendedName>
</protein>
<keyword evidence="4 7" id="KW-0863">Zinc-finger</keyword>
<evidence type="ECO:0000256" key="5">
    <source>
        <dbReference type="ARBA" id="ARBA00022833"/>
    </source>
</evidence>
<dbReference type="Pfam" id="PF00096">
    <property type="entry name" value="zf-C2H2"/>
    <property type="match status" value="1"/>
</dbReference>
<dbReference type="GO" id="GO:0005634">
    <property type="term" value="C:nucleus"/>
    <property type="evidence" value="ECO:0007669"/>
    <property type="project" value="UniProtKB-SubCell"/>
</dbReference>
<proteinExistence type="predicted"/>
<dbReference type="GO" id="GO:0008270">
    <property type="term" value="F:zinc ion binding"/>
    <property type="evidence" value="ECO:0007669"/>
    <property type="project" value="UniProtKB-KW"/>
</dbReference>
<evidence type="ECO:0000259" key="8">
    <source>
        <dbReference type="PROSITE" id="PS50157"/>
    </source>
</evidence>
<evidence type="ECO:0000313" key="10">
    <source>
        <dbReference type="Proteomes" id="UP001306508"/>
    </source>
</evidence>
<keyword evidence="5" id="KW-0862">Zinc</keyword>
<name>A0AAN8A913_9SACH</name>
<evidence type="ECO:0000256" key="2">
    <source>
        <dbReference type="ARBA" id="ARBA00022723"/>
    </source>
</evidence>
<dbReference type="InterPro" id="IPR050527">
    <property type="entry name" value="Snail/Krueppel_Znf"/>
</dbReference>
<evidence type="ECO:0000256" key="6">
    <source>
        <dbReference type="ARBA" id="ARBA00023242"/>
    </source>
</evidence>
<dbReference type="SUPFAM" id="SSF57667">
    <property type="entry name" value="beta-beta-alpha zinc fingers"/>
    <property type="match status" value="1"/>
</dbReference>
<dbReference type="FunFam" id="3.30.160.60:FF:000303">
    <property type="entry name" value="Zinc finger protein 41"/>
    <property type="match status" value="1"/>
</dbReference>